<organism evidence="1 2">
    <name type="scientific">Hermetia illucens</name>
    <name type="common">Black soldier fly</name>
    <dbReference type="NCBI Taxonomy" id="343691"/>
    <lineage>
        <taxon>Eukaryota</taxon>
        <taxon>Metazoa</taxon>
        <taxon>Ecdysozoa</taxon>
        <taxon>Arthropoda</taxon>
        <taxon>Hexapoda</taxon>
        <taxon>Insecta</taxon>
        <taxon>Pterygota</taxon>
        <taxon>Neoptera</taxon>
        <taxon>Endopterygota</taxon>
        <taxon>Diptera</taxon>
        <taxon>Brachycera</taxon>
        <taxon>Stratiomyomorpha</taxon>
        <taxon>Stratiomyidae</taxon>
        <taxon>Hermetiinae</taxon>
        <taxon>Hermetia</taxon>
    </lineage>
</organism>
<protein>
    <submittedName>
        <fullName evidence="1">Uncharacterized protein</fullName>
    </submittedName>
</protein>
<dbReference type="EMBL" id="LR899011">
    <property type="protein sequence ID" value="CAD7085662.1"/>
    <property type="molecule type" value="Genomic_DNA"/>
</dbReference>
<gene>
    <name evidence="1" type="ORF">HERILL_LOCUS8489</name>
</gene>
<evidence type="ECO:0000313" key="1">
    <source>
        <dbReference type="EMBL" id="CAD7085662.1"/>
    </source>
</evidence>
<dbReference type="AlphaFoldDB" id="A0A7R8URG4"/>
<reference evidence="1 2" key="1">
    <citation type="submission" date="2020-11" db="EMBL/GenBank/DDBJ databases">
        <authorList>
            <person name="Wallbank WR R."/>
            <person name="Pardo Diaz C."/>
            <person name="Kozak K."/>
            <person name="Martin S."/>
            <person name="Jiggins C."/>
            <person name="Moest M."/>
            <person name="Warren A I."/>
            <person name="Generalovic N T."/>
            <person name="Byers J.R.P. K."/>
            <person name="Montejo-Kovacevich G."/>
            <person name="Yen C E."/>
        </authorList>
    </citation>
    <scope>NUCLEOTIDE SEQUENCE [LARGE SCALE GENOMIC DNA]</scope>
</reference>
<sequence>MKFFPSDDYKGIEAQRPLHRRTEELLRAEAARLHKRKTLKTLMKTGFKIRHVNVAHKYLKNSSRLIQHACDIYLAHLISKNKEYHSDLTRNEIIERGIEDFNNLDGETMSYYLSAAIVDDPGKSKPIASNAYHNFLVLHLQKQKRANKESNGDIDVEMVIKEGRKLWNRMRAHQKFPFFMLAYMNTLYPRELDGSIQVTIENLPPEYLRESLRNAEKTIKLIDAGSSGSQTEFAKSVKHAKFQTMNHTQSYIS</sequence>
<accession>A0A7R8URG4</accession>
<dbReference type="Proteomes" id="UP000594454">
    <property type="component" value="Chromosome 3"/>
</dbReference>
<proteinExistence type="predicted"/>
<keyword evidence="2" id="KW-1185">Reference proteome</keyword>
<dbReference type="InParanoid" id="A0A7R8URG4"/>
<name>A0A7R8URG4_HERIL</name>
<evidence type="ECO:0000313" key="2">
    <source>
        <dbReference type="Proteomes" id="UP000594454"/>
    </source>
</evidence>